<keyword evidence="5 12" id="KW-0560">Oxidoreductase</keyword>
<evidence type="ECO:0000256" key="9">
    <source>
        <dbReference type="PIRSR" id="PIRSR601621-2"/>
    </source>
</evidence>
<evidence type="ECO:0000256" key="3">
    <source>
        <dbReference type="ARBA" id="ARBA00022617"/>
    </source>
</evidence>
<proteinExistence type="inferred from homology"/>
<keyword evidence="3 9" id="KW-0349">Heme</keyword>
<dbReference type="InterPro" id="IPR019794">
    <property type="entry name" value="Peroxidases_AS"/>
</dbReference>
<dbReference type="EC" id="1.11.1.-" evidence="12"/>
<evidence type="ECO:0000256" key="12">
    <source>
        <dbReference type="RuleBase" id="RU363051"/>
    </source>
</evidence>
<keyword evidence="4 9" id="KW-0479">Metal-binding</keyword>
<dbReference type="SUPFAM" id="SSF48113">
    <property type="entry name" value="Heme-dependent peroxidases"/>
    <property type="match status" value="1"/>
</dbReference>
<feature type="signal peptide" evidence="12">
    <location>
        <begin position="1"/>
        <end position="20"/>
    </location>
</feature>
<dbReference type="PANTHER" id="PTHR31356">
    <property type="entry name" value="THYLAKOID LUMENAL 29 KDA PROTEIN, CHLOROPLASTIC-RELATED"/>
    <property type="match status" value="1"/>
</dbReference>
<dbReference type="Proteomes" id="UP000799772">
    <property type="component" value="Unassembled WGS sequence"/>
</dbReference>
<protein>
    <recommendedName>
        <fullName evidence="12">Peroxidase</fullName>
        <ecNumber evidence="12">1.11.1.-</ecNumber>
    </recommendedName>
</protein>
<organism evidence="14 15">
    <name type="scientific">Rhizodiscina lignyota</name>
    <dbReference type="NCBI Taxonomy" id="1504668"/>
    <lineage>
        <taxon>Eukaryota</taxon>
        <taxon>Fungi</taxon>
        <taxon>Dikarya</taxon>
        <taxon>Ascomycota</taxon>
        <taxon>Pezizomycotina</taxon>
        <taxon>Dothideomycetes</taxon>
        <taxon>Pleosporomycetidae</taxon>
        <taxon>Aulographales</taxon>
        <taxon>Rhizodiscinaceae</taxon>
        <taxon>Rhizodiscina</taxon>
    </lineage>
</organism>
<dbReference type="Pfam" id="PF00141">
    <property type="entry name" value="peroxidase"/>
    <property type="match status" value="1"/>
</dbReference>
<evidence type="ECO:0000256" key="2">
    <source>
        <dbReference type="ARBA" id="ARBA00022559"/>
    </source>
</evidence>
<comment type="cofactor">
    <cofactor evidence="9">
        <name>heme b</name>
        <dbReference type="ChEBI" id="CHEBI:60344"/>
    </cofactor>
    <text evidence="9">Binds 1 heme b (iron(II)-protoporphyrin IX) group per subunit.</text>
</comment>
<dbReference type="InterPro" id="IPR002016">
    <property type="entry name" value="Haem_peroxidase"/>
</dbReference>
<evidence type="ECO:0000256" key="10">
    <source>
        <dbReference type="PIRSR" id="PIRSR601621-3"/>
    </source>
</evidence>
<feature type="binding site" description="axial binding residue" evidence="9">
    <location>
        <position position="263"/>
    </location>
    <ligand>
        <name>heme b</name>
        <dbReference type="ChEBI" id="CHEBI:60344"/>
    </ligand>
    <ligandPart>
        <name>Fe</name>
        <dbReference type="ChEBI" id="CHEBI:18248"/>
    </ligandPart>
</feature>
<evidence type="ECO:0000256" key="5">
    <source>
        <dbReference type="ARBA" id="ARBA00023002"/>
    </source>
</evidence>
<name>A0A9P4MCJ8_9PEZI</name>
<feature type="binding site" evidence="9">
    <location>
        <position position="281"/>
    </location>
    <ligand>
        <name>Ca(2+)</name>
        <dbReference type="ChEBI" id="CHEBI:29108"/>
        <label>2</label>
    </ligand>
</feature>
<evidence type="ECO:0000259" key="13">
    <source>
        <dbReference type="PROSITE" id="PS50873"/>
    </source>
</evidence>
<dbReference type="PANTHER" id="PTHR31356:SF66">
    <property type="entry name" value="CATALASE-PEROXIDASE"/>
    <property type="match status" value="1"/>
</dbReference>
<dbReference type="InterPro" id="IPR010255">
    <property type="entry name" value="Haem_peroxidase_sf"/>
</dbReference>
<dbReference type="PRINTS" id="PR00462">
    <property type="entry name" value="LIGNINASE"/>
</dbReference>
<dbReference type="Gene3D" id="1.10.420.10">
    <property type="entry name" value="Peroxidase, domain 2"/>
    <property type="match status" value="1"/>
</dbReference>
<reference evidence="14" key="1">
    <citation type="journal article" date="2020" name="Stud. Mycol.">
        <title>101 Dothideomycetes genomes: a test case for predicting lifestyles and emergence of pathogens.</title>
        <authorList>
            <person name="Haridas S."/>
            <person name="Albert R."/>
            <person name="Binder M."/>
            <person name="Bloem J."/>
            <person name="Labutti K."/>
            <person name="Salamov A."/>
            <person name="Andreopoulos B."/>
            <person name="Baker S."/>
            <person name="Barry K."/>
            <person name="Bills G."/>
            <person name="Bluhm B."/>
            <person name="Cannon C."/>
            <person name="Castanera R."/>
            <person name="Culley D."/>
            <person name="Daum C."/>
            <person name="Ezra D."/>
            <person name="Gonzalez J."/>
            <person name="Henrissat B."/>
            <person name="Kuo A."/>
            <person name="Liang C."/>
            <person name="Lipzen A."/>
            <person name="Lutzoni F."/>
            <person name="Magnuson J."/>
            <person name="Mondo S."/>
            <person name="Nolan M."/>
            <person name="Ohm R."/>
            <person name="Pangilinan J."/>
            <person name="Park H.-J."/>
            <person name="Ramirez L."/>
            <person name="Alfaro M."/>
            <person name="Sun H."/>
            <person name="Tritt A."/>
            <person name="Yoshinaga Y."/>
            <person name="Zwiers L.-H."/>
            <person name="Turgeon B."/>
            <person name="Goodwin S."/>
            <person name="Spatafora J."/>
            <person name="Crous P."/>
            <person name="Grigoriev I."/>
        </authorList>
    </citation>
    <scope>NUCLEOTIDE SEQUENCE</scope>
    <source>
        <strain evidence="14">CBS 133067</strain>
    </source>
</reference>
<feature type="disulfide bond" evidence="11">
    <location>
        <begin position="127"/>
        <end position="208"/>
    </location>
</feature>
<feature type="active site" description="Proton acceptor" evidence="8">
    <location>
        <position position="140"/>
    </location>
</feature>
<accession>A0A9P4MCJ8</accession>
<dbReference type="GO" id="GO:0020037">
    <property type="term" value="F:heme binding"/>
    <property type="evidence" value="ECO:0007669"/>
    <property type="project" value="UniProtKB-UniRule"/>
</dbReference>
<dbReference type="EMBL" id="ML978122">
    <property type="protein sequence ID" value="KAF2102522.1"/>
    <property type="molecule type" value="Genomic_DNA"/>
</dbReference>
<keyword evidence="6 9" id="KW-0408">Iron</keyword>
<comment type="cofactor">
    <cofactor evidence="9 12">
        <name>Ca(2+)</name>
        <dbReference type="ChEBI" id="CHEBI:29108"/>
    </cofactor>
    <text evidence="9 12">Binds 2 calcium ions per subunit.</text>
</comment>
<evidence type="ECO:0000256" key="11">
    <source>
        <dbReference type="PIRSR" id="PIRSR601621-4"/>
    </source>
</evidence>
<evidence type="ECO:0000256" key="4">
    <source>
        <dbReference type="ARBA" id="ARBA00022723"/>
    </source>
</evidence>
<dbReference type="GO" id="GO:0004601">
    <property type="term" value="F:peroxidase activity"/>
    <property type="evidence" value="ECO:0007669"/>
    <property type="project" value="UniProtKB-KW"/>
</dbReference>
<dbReference type="OrthoDB" id="2113341at2759"/>
<dbReference type="Gene3D" id="1.10.520.10">
    <property type="match status" value="1"/>
</dbReference>
<dbReference type="GO" id="GO:0046872">
    <property type="term" value="F:metal ion binding"/>
    <property type="evidence" value="ECO:0007669"/>
    <property type="project" value="UniProtKB-UniRule"/>
</dbReference>
<feature type="site" description="Transition state stabilizer" evidence="10">
    <location>
        <position position="136"/>
    </location>
</feature>
<comment type="similarity">
    <text evidence="1 12">Belongs to the peroxidase family. Ligninase subfamily.</text>
</comment>
<evidence type="ECO:0000313" key="15">
    <source>
        <dbReference type="Proteomes" id="UP000799772"/>
    </source>
</evidence>
<dbReference type="PROSITE" id="PS00436">
    <property type="entry name" value="PEROXIDASE_2"/>
    <property type="match status" value="1"/>
</dbReference>
<dbReference type="AlphaFoldDB" id="A0A9P4MCJ8"/>
<feature type="binding site" evidence="9">
    <location>
        <position position="283"/>
    </location>
    <ligand>
        <name>Ca(2+)</name>
        <dbReference type="ChEBI" id="CHEBI:29108"/>
        <label>2</label>
    </ligand>
</feature>
<evidence type="ECO:0000256" key="7">
    <source>
        <dbReference type="ARBA" id="ARBA00023180"/>
    </source>
</evidence>
<feature type="chain" id="PRO_5040531974" description="Peroxidase" evidence="12">
    <location>
        <begin position="21"/>
        <end position="412"/>
    </location>
</feature>
<feature type="binding site" evidence="9">
    <location>
        <position position="288"/>
    </location>
    <ligand>
        <name>Ca(2+)</name>
        <dbReference type="ChEBI" id="CHEBI:29108"/>
        <label>2</label>
    </ligand>
</feature>
<dbReference type="InterPro" id="IPR001621">
    <property type="entry name" value="Ligninase"/>
</dbReference>
<keyword evidence="12" id="KW-0732">Signal</keyword>
<dbReference type="GO" id="GO:0034599">
    <property type="term" value="P:cellular response to oxidative stress"/>
    <property type="evidence" value="ECO:0007669"/>
    <property type="project" value="InterPro"/>
</dbReference>
<dbReference type="PRINTS" id="PR00458">
    <property type="entry name" value="PEROXIDASE"/>
</dbReference>
<dbReference type="GO" id="GO:0000302">
    <property type="term" value="P:response to reactive oxygen species"/>
    <property type="evidence" value="ECO:0007669"/>
    <property type="project" value="TreeGrafter"/>
</dbReference>
<evidence type="ECO:0000256" key="6">
    <source>
        <dbReference type="ARBA" id="ARBA00023004"/>
    </source>
</evidence>
<feature type="binding site" evidence="9">
    <location>
        <position position="264"/>
    </location>
    <ligand>
        <name>Ca(2+)</name>
        <dbReference type="ChEBI" id="CHEBI:29108"/>
        <label>2</label>
    </ligand>
</feature>
<evidence type="ECO:0000256" key="1">
    <source>
        <dbReference type="ARBA" id="ARBA00006089"/>
    </source>
</evidence>
<feature type="binding site" evidence="9">
    <location>
        <position position="141"/>
    </location>
    <ligand>
        <name>Ca(2+)</name>
        <dbReference type="ChEBI" id="CHEBI:29108"/>
        <label>1</label>
    </ligand>
</feature>
<keyword evidence="15" id="KW-1185">Reference proteome</keyword>
<feature type="domain" description="Plant heme peroxidase family profile" evidence="13">
    <location>
        <begin position="191"/>
        <end position="401"/>
    </location>
</feature>
<feature type="binding site" evidence="9">
    <location>
        <position position="153"/>
    </location>
    <ligand>
        <name>Ca(2+)</name>
        <dbReference type="ChEBI" id="CHEBI:29108"/>
        <label>1</label>
    </ligand>
</feature>
<dbReference type="FunFam" id="1.10.520.10:FF:000021">
    <property type="entry name" value="Peroxidase"/>
    <property type="match status" value="1"/>
</dbReference>
<dbReference type="GO" id="GO:0042744">
    <property type="term" value="P:hydrogen peroxide catabolic process"/>
    <property type="evidence" value="ECO:0007669"/>
    <property type="project" value="TreeGrafter"/>
</dbReference>
<comment type="caution">
    <text evidence="14">The sequence shown here is derived from an EMBL/GenBank/DDBJ whole genome shotgun (WGS) entry which is preliminary data.</text>
</comment>
<dbReference type="InterPro" id="IPR044831">
    <property type="entry name" value="Ccp1-like"/>
</dbReference>
<sequence>MKFSTILALYASAKILPAMAWPGMKNIMAELEHKLAARQDEVGDGDGTDVEDSDELIGDLVTVGAVTDVAQQIQGVITGSIDGFSSEAYTTTVPAKKSAACAADTCCIWSYIAADMKKKFSGSSGRCNGFARAAVRMGFHDAGAWSKTSTNGGADGSLILAGEISRAENNGLQDIVSWTTSLYSKYKTYGVGMADMIQMAATVATVVCPLGPRIRSYVGRIDNSAPAPDGLLPDVNADAETLIQLFADKTIKTHGLTALIGAHSTSQQRFVNTSRAFDPQDSTPGIWDVNFYNQTLQPASAIPKRVFKFNSDVVLSQHPVVATEWNKFVTDQSDWNEDFSREYVRLSLLGVNNINNLIECTKVLPAAKTTYTPPDKAIILKWLAGQFPKLGKFLDSADKLNSTLLKSLGYTP</sequence>
<dbReference type="PROSITE" id="PS50873">
    <property type="entry name" value="PEROXIDASE_4"/>
    <property type="match status" value="1"/>
</dbReference>
<evidence type="ECO:0000256" key="8">
    <source>
        <dbReference type="PIRSR" id="PIRSR601621-1"/>
    </source>
</evidence>
<keyword evidence="9 12" id="KW-0106">Calcium</keyword>
<gene>
    <name evidence="14" type="ORF">NA57DRAFT_71512</name>
</gene>
<feature type="binding site" evidence="9">
    <location>
        <position position="157"/>
    </location>
    <ligand>
        <name>Ca(2+)</name>
        <dbReference type="ChEBI" id="CHEBI:29108"/>
        <label>1</label>
    </ligand>
</feature>
<feature type="disulfide bond" evidence="11">
    <location>
        <begin position="106"/>
        <end position="360"/>
    </location>
</feature>
<feature type="binding site" evidence="9">
    <location>
        <position position="155"/>
    </location>
    <ligand>
        <name>Ca(2+)</name>
        <dbReference type="ChEBI" id="CHEBI:29108"/>
        <label>1</label>
    </ligand>
</feature>
<keyword evidence="11" id="KW-1015">Disulfide bond</keyword>
<keyword evidence="2 12" id="KW-0575">Peroxidase</keyword>
<keyword evidence="7" id="KW-0325">Glycoprotein</keyword>
<evidence type="ECO:0000313" key="14">
    <source>
        <dbReference type="EMBL" id="KAF2102522.1"/>
    </source>
</evidence>